<dbReference type="Ensembl" id="ENSCINT00000036251.1">
    <property type="protein sequence ID" value="ENSCINP00000033153.1"/>
    <property type="gene ID" value="ENSCING00000021573.1"/>
</dbReference>
<evidence type="ECO:0000313" key="3">
    <source>
        <dbReference type="Proteomes" id="UP000008144"/>
    </source>
</evidence>
<dbReference type="OMA" id="EEMINRT"/>
<dbReference type="GeneTree" id="ENSGT00940000168277"/>
<keyword evidence="3" id="KW-1185">Reference proteome</keyword>
<dbReference type="Proteomes" id="UP000008144">
    <property type="component" value="Chromosome 7"/>
</dbReference>
<name>H2XU19_CIOIN</name>
<dbReference type="EMBL" id="EAAA01002394">
    <property type="status" value="NOT_ANNOTATED_CDS"/>
    <property type="molecule type" value="Genomic_DNA"/>
</dbReference>
<sequence length="368" mass="41432">MDTSEDKNSQIFRRQTNNSPVMDQAPPPYEEVVAITSTPAKSADSNVPMAKVSPQNEVSKNENMGGGDASPESTINEAGVTDLGQKEAEPEFPMVELDQLEEMINRTQWVVPVLPNGQLEVLLQCAIKQSTQGAITVPCKRFLNSSLVVSFTKILTDDAVSNWKLNIHECIYKNILLLIELCISKLSDDFPPLLELLGMAINPHCKYHIYNAQRASKSVPFDAQLKDDELYARPADTRQPRGWLVDLVNYFGKLDGFEMLQKRFQSGTALNVPVIVALIRPFGEVSELLTAHICQTYFLSVIEVVINRLDSLTDDEIKKEANKQEQQRGDSFSIILKSLKRILLRISLNEVEEKVRAIELFRLKMILR</sequence>
<dbReference type="HOGENOM" id="CLU_752182_0_0_1"/>
<organism evidence="2 3">
    <name type="scientific">Ciona intestinalis</name>
    <name type="common">Transparent sea squirt</name>
    <name type="synonym">Ascidia intestinalis</name>
    <dbReference type="NCBI Taxonomy" id="7719"/>
    <lineage>
        <taxon>Eukaryota</taxon>
        <taxon>Metazoa</taxon>
        <taxon>Chordata</taxon>
        <taxon>Tunicata</taxon>
        <taxon>Ascidiacea</taxon>
        <taxon>Phlebobranchia</taxon>
        <taxon>Cionidae</taxon>
        <taxon>Ciona</taxon>
    </lineage>
</organism>
<reference evidence="2" key="4">
    <citation type="submission" date="2025-09" db="UniProtKB">
        <authorList>
            <consortium name="Ensembl"/>
        </authorList>
    </citation>
    <scope>IDENTIFICATION</scope>
</reference>
<protein>
    <submittedName>
        <fullName evidence="2">Uncharacterized protein</fullName>
    </submittedName>
</protein>
<feature type="region of interest" description="Disordered" evidence="1">
    <location>
        <begin position="1"/>
        <end position="76"/>
    </location>
</feature>
<dbReference type="AlphaFoldDB" id="H2XU19"/>
<feature type="compositionally biased region" description="Polar residues" evidence="1">
    <location>
        <begin position="53"/>
        <end position="62"/>
    </location>
</feature>
<dbReference type="InParanoid" id="H2XU19"/>
<reference evidence="2" key="3">
    <citation type="submission" date="2025-08" db="UniProtKB">
        <authorList>
            <consortium name="Ensembl"/>
        </authorList>
    </citation>
    <scope>IDENTIFICATION</scope>
</reference>
<proteinExistence type="predicted"/>
<evidence type="ECO:0000313" key="2">
    <source>
        <dbReference type="Ensembl" id="ENSCINP00000033153.1"/>
    </source>
</evidence>
<accession>H2XU19</accession>
<feature type="compositionally biased region" description="Polar residues" evidence="1">
    <location>
        <begin position="9"/>
        <end position="21"/>
    </location>
</feature>
<dbReference type="STRING" id="7719.ENSCINP00000033153"/>
<evidence type="ECO:0000256" key="1">
    <source>
        <dbReference type="SAM" id="MobiDB-lite"/>
    </source>
</evidence>
<feature type="compositionally biased region" description="Polar residues" evidence="1">
    <location>
        <begin position="35"/>
        <end position="45"/>
    </location>
</feature>
<reference evidence="3" key="1">
    <citation type="journal article" date="2002" name="Science">
        <title>The draft genome of Ciona intestinalis: insights into chordate and vertebrate origins.</title>
        <authorList>
            <person name="Dehal P."/>
            <person name="Satou Y."/>
            <person name="Campbell R.K."/>
            <person name="Chapman J."/>
            <person name="Degnan B."/>
            <person name="De Tomaso A."/>
            <person name="Davidson B."/>
            <person name="Di Gregorio A."/>
            <person name="Gelpke M."/>
            <person name="Goodstein D.M."/>
            <person name="Harafuji N."/>
            <person name="Hastings K.E."/>
            <person name="Ho I."/>
            <person name="Hotta K."/>
            <person name="Huang W."/>
            <person name="Kawashima T."/>
            <person name="Lemaire P."/>
            <person name="Martinez D."/>
            <person name="Meinertzhagen I.A."/>
            <person name="Necula S."/>
            <person name="Nonaka M."/>
            <person name="Putnam N."/>
            <person name="Rash S."/>
            <person name="Saiga H."/>
            <person name="Satake M."/>
            <person name="Terry A."/>
            <person name="Yamada L."/>
            <person name="Wang H.G."/>
            <person name="Awazu S."/>
            <person name="Azumi K."/>
            <person name="Boore J."/>
            <person name="Branno M."/>
            <person name="Chin-Bow S."/>
            <person name="DeSantis R."/>
            <person name="Doyle S."/>
            <person name="Francino P."/>
            <person name="Keys D.N."/>
            <person name="Haga S."/>
            <person name="Hayashi H."/>
            <person name="Hino K."/>
            <person name="Imai K.S."/>
            <person name="Inaba K."/>
            <person name="Kano S."/>
            <person name="Kobayashi K."/>
            <person name="Kobayashi M."/>
            <person name="Lee B.I."/>
            <person name="Makabe K.W."/>
            <person name="Manohar C."/>
            <person name="Matassi G."/>
            <person name="Medina M."/>
            <person name="Mochizuki Y."/>
            <person name="Mount S."/>
            <person name="Morishita T."/>
            <person name="Miura S."/>
            <person name="Nakayama A."/>
            <person name="Nishizaka S."/>
            <person name="Nomoto H."/>
            <person name="Ohta F."/>
            <person name="Oishi K."/>
            <person name="Rigoutsos I."/>
            <person name="Sano M."/>
            <person name="Sasaki A."/>
            <person name="Sasakura Y."/>
            <person name="Shoguchi E."/>
            <person name="Shin-i T."/>
            <person name="Spagnuolo A."/>
            <person name="Stainier D."/>
            <person name="Suzuki M.M."/>
            <person name="Tassy O."/>
            <person name="Takatori N."/>
            <person name="Tokuoka M."/>
            <person name="Yagi K."/>
            <person name="Yoshizaki F."/>
            <person name="Wada S."/>
            <person name="Zhang C."/>
            <person name="Hyatt P.D."/>
            <person name="Larimer F."/>
            <person name="Detter C."/>
            <person name="Doggett N."/>
            <person name="Glavina T."/>
            <person name="Hawkins T."/>
            <person name="Richardson P."/>
            <person name="Lucas S."/>
            <person name="Kohara Y."/>
            <person name="Levine M."/>
            <person name="Satoh N."/>
            <person name="Rokhsar D.S."/>
        </authorList>
    </citation>
    <scope>NUCLEOTIDE SEQUENCE [LARGE SCALE GENOMIC DNA]</scope>
</reference>
<reference evidence="2" key="2">
    <citation type="journal article" date="2008" name="Genome Biol.">
        <title>Improved genome assembly and evidence-based global gene model set for the chordate Ciona intestinalis: new insight into intron and operon populations.</title>
        <authorList>
            <person name="Satou Y."/>
            <person name="Mineta K."/>
            <person name="Ogasawara M."/>
            <person name="Sasakura Y."/>
            <person name="Shoguchi E."/>
            <person name="Ueno K."/>
            <person name="Yamada L."/>
            <person name="Matsumoto J."/>
            <person name="Wasserscheid J."/>
            <person name="Dewar K."/>
            <person name="Wiley G.B."/>
            <person name="Macmil S.L."/>
            <person name="Roe B.A."/>
            <person name="Zeller R.W."/>
            <person name="Hastings K.E."/>
            <person name="Lemaire P."/>
            <person name="Lindquist E."/>
            <person name="Endo T."/>
            <person name="Hotta K."/>
            <person name="Inaba K."/>
        </authorList>
    </citation>
    <scope>NUCLEOTIDE SEQUENCE [LARGE SCALE GENOMIC DNA]</scope>
    <source>
        <strain evidence="2">wild type</strain>
    </source>
</reference>